<feature type="region of interest" description="Disordered" evidence="1">
    <location>
        <begin position="265"/>
        <end position="302"/>
    </location>
</feature>
<evidence type="ECO:0000313" key="4">
    <source>
        <dbReference type="Proteomes" id="UP000322225"/>
    </source>
</evidence>
<dbReference type="OrthoDB" id="2564000at2759"/>
<organism evidence="3 4">
    <name type="scientific">Kwoniella shandongensis</name>
    <dbReference type="NCBI Taxonomy" id="1734106"/>
    <lineage>
        <taxon>Eukaryota</taxon>
        <taxon>Fungi</taxon>
        <taxon>Dikarya</taxon>
        <taxon>Basidiomycota</taxon>
        <taxon>Agaricomycotina</taxon>
        <taxon>Tremellomycetes</taxon>
        <taxon>Tremellales</taxon>
        <taxon>Cryptococcaceae</taxon>
        <taxon>Kwoniella</taxon>
    </lineage>
</organism>
<dbReference type="KEGG" id="ksn:43586731"/>
<evidence type="ECO:0000256" key="1">
    <source>
        <dbReference type="SAM" id="MobiDB-lite"/>
    </source>
</evidence>
<dbReference type="InterPro" id="IPR057678">
    <property type="entry name" value="DUF7918"/>
</dbReference>
<sequence>MRAKHHNGFEAYLTVDGEKLHEHRLKKSGEEGDVWKMECYVEVKPQMVFTINVRLGRRTPWKSDLIAEPTIDGRSIHSLHVKKNWHRAHTLHTVFEEDPDGDLKECQLTFGKSSDLDTWGEVDDNDDDDDGRGTITIEVSRGEVEKIKPVKKRIEQRINGRGNGRGGVIAGNSIASVQNTAFAEEFRYDDEDCQQPWIRFVFKYRTRDCLIRNRLLDRIPAQQHPVQVCYSTKVKVEPDTPLSSDDEQIDPEVNSSAFGVAVPLHSSTQPSRSIKRERDESMDQRIAERNRQDMLQKERDAYKARSERLARARKASVMTVDTMYGL</sequence>
<keyword evidence="4" id="KW-1185">Reference proteome</keyword>
<evidence type="ECO:0000313" key="3">
    <source>
        <dbReference type="EMBL" id="WWD16536.1"/>
    </source>
</evidence>
<proteinExistence type="predicted"/>
<accession>A0A5M6C4J4</accession>
<feature type="compositionally biased region" description="Basic and acidic residues" evidence="1">
    <location>
        <begin position="274"/>
        <end position="302"/>
    </location>
</feature>
<dbReference type="AlphaFoldDB" id="A0A5M6C4J4"/>
<dbReference type="PANTHER" id="PTHR36223:SF1">
    <property type="entry name" value="TRANSCRIPTION ELONGATION FACTOR EAF N-TERMINAL DOMAIN-CONTAINING PROTEIN"/>
    <property type="match status" value="1"/>
</dbReference>
<name>A0A5M6C4J4_9TREE</name>
<dbReference type="EMBL" id="CP144052">
    <property type="protein sequence ID" value="WWD16536.1"/>
    <property type="molecule type" value="Genomic_DNA"/>
</dbReference>
<dbReference type="Proteomes" id="UP000322225">
    <property type="component" value="Chromosome 2"/>
</dbReference>
<gene>
    <name evidence="3" type="ORF">CI109_100963</name>
</gene>
<dbReference type="GeneID" id="43586731"/>
<protein>
    <recommendedName>
        <fullName evidence="2">DUF7918 domain-containing protein</fullName>
    </recommendedName>
</protein>
<evidence type="ECO:0000259" key="2">
    <source>
        <dbReference type="Pfam" id="PF25534"/>
    </source>
</evidence>
<reference evidence="3" key="2">
    <citation type="submission" date="2024-01" db="EMBL/GenBank/DDBJ databases">
        <title>Comparative genomics of Cryptococcus and Kwoniella reveals pathogenesis evolution and contrasting modes of karyotype evolution via chromosome fusion or intercentromeric recombination.</title>
        <authorList>
            <person name="Coelho M.A."/>
            <person name="David-Palma M."/>
            <person name="Shea T."/>
            <person name="Bowers K."/>
            <person name="McGinley-Smith S."/>
            <person name="Mohammad A.W."/>
            <person name="Gnirke A."/>
            <person name="Yurkov A.M."/>
            <person name="Nowrousian M."/>
            <person name="Sun S."/>
            <person name="Cuomo C.A."/>
            <person name="Heitman J."/>
        </authorList>
    </citation>
    <scope>NUCLEOTIDE SEQUENCE</scope>
    <source>
        <strain evidence="3">CBS 12478</strain>
    </source>
</reference>
<dbReference type="RefSeq" id="XP_031862956.1">
    <property type="nucleotide sequence ID" value="XM_032002617.1"/>
</dbReference>
<feature type="domain" description="DUF7918" evidence="2">
    <location>
        <begin position="8"/>
        <end position="212"/>
    </location>
</feature>
<dbReference type="Pfam" id="PF25534">
    <property type="entry name" value="DUF7918"/>
    <property type="match status" value="1"/>
</dbReference>
<dbReference type="PANTHER" id="PTHR36223">
    <property type="entry name" value="BETA-LACTAMASE-TYPE TRANSPEPTIDASE FOLD DOMAIN CONTAINING PROTEIN"/>
    <property type="match status" value="1"/>
</dbReference>
<reference evidence="3" key="1">
    <citation type="submission" date="2017-08" db="EMBL/GenBank/DDBJ databases">
        <authorList>
            <person name="Cuomo C."/>
            <person name="Billmyre B."/>
            <person name="Heitman J."/>
        </authorList>
    </citation>
    <scope>NUCLEOTIDE SEQUENCE</scope>
    <source>
        <strain evidence="3">CBS 12478</strain>
    </source>
</reference>